<protein>
    <submittedName>
        <fullName evidence="2">Uncharacterized protein</fullName>
    </submittedName>
</protein>
<evidence type="ECO:0000313" key="2">
    <source>
        <dbReference type="EMBL" id="KAJ7415152.1"/>
    </source>
</evidence>
<name>A0ABQ9D9H2_9PASS</name>
<accession>A0ABQ9D9H2</accession>
<dbReference type="Proteomes" id="UP001145742">
    <property type="component" value="Unassembled WGS sequence"/>
</dbReference>
<reference evidence="2" key="1">
    <citation type="submission" date="2019-10" db="EMBL/GenBank/DDBJ databases">
        <authorList>
            <person name="Soares A.E.R."/>
            <person name="Aleixo A."/>
            <person name="Schneider P."/>
            <person name="Miyaki C.Y."/>
            <person name="Schneider M.P."/>
            <person name="Mello C."/>
            <person name="Vasconcelos A.T.R."/>
        </authorList>
    </citation>
    <scope>NUCLEOTIDE SEQUENCE</scope>
    <source>
        <tissue evidence="2">Muscle</tissue>
    </source>
</reference>
<proteinExistence type="predicted"/>
<organism evidence="2 3">
    <name type="scientific">Willisornis vidua</name>
    <name type="common">Xingu scale-backed antbird</name>
    <dbReference type="NCBI Taxonomy" id="1566151"/>
    <lineage>
        <taxon>Eukaryota</taxon>
        <taxon>Metazoa</taxon>
        <taxon>Chordata</taxon>
        <taxon>Craniata</taxon>
        <taxon>Vertebrata</taxon>
        <taxon>Euteleostomi</taxon>
        <taxon>Archelosauria</taxon>
        <taxon>Archosauria</taxon>
        <taxon>Dinosauria</taxon>
        <taxon>Saurischia</taxon>
        <taxon>Theropoda</taxon>
        <taxon>Coelurosauria</taxon>
        <taxon>Aves</taxon>
        <taxon>Neognathae</taxon>
        <taxon>Neoaves</taxon>
        <taxon>Telluraves</taxon>
        <taxon>Australaves</taxon>
        <taxon>Passeriformes</taxon>
        <taxon>Thamnophilidae</taxon>
        <taxon>Willisornis</taxon>
    </lineage>
</organism>
<dbReference type="EMBL" id="WHWB01033986">
    <property type="protein sequence ID" value="KAJ7415152.1"/>
    <property type="molecule type" value="Genomic_DNA"/>
</dbReference>
<evidence type="ECO:0000313" key="3">
    <source>
        <dbReference type="Proteomes" id="UP001145742"/>
    </source>
</evidence>
<sequence>MKGKMLSKANHVHTCVIFHNPTLAVGTAEESPTTPISAQPSSHPPTLDATGCALCPLQGQTMTGAIGHLDPLVPNLPSVLDFHLANIPQVQQMDQHHQLLWH</sequence>
<feature type="compositionally biased region" description="Polar residues" evidence="1">
    <location>
        <begin position="30"/>
        <end position="41"/>
    </location>
</feature>
<feature type="region of interest" description="Disordered" evidence="1">
    <location>
        <begin position="26"/>
        <end position="45"/>
    </location>
</feature>
<gene>
    <name evidence="2" type="ORF">WISP_79543</name>
</gene>
<evidence type="ECO:0000256" key="1">
    <source>
        <dbReference type="SAM" id="MobiDB-lite"/>
    </source>
</evidence>
<comment type="caution">
    <text evidence="2">The sequence shown here is derived from an EMBL/GenBank/DDBJ whole genome shotgun (WGS) entry which is preliminary data.</text>
</comment>
<keyword evidence="3" id="KW-1185">Reference proteome</keyword>